<protein>
    <submittedName>
        <fullName evidence="1">Uncharacterized protein</fullName>
    </submittedName>
</protein>
<proteinExistence type="predicted"/>
<dbReference type="EMBL" id="CP013232">
    <property type="protein sequence ID" value="AMO94554.1"/>
    <property type="molecule type" value="Genomic_DNA"/>
</dbReference>
<dbReference type="Proteomes" id="UP000072421">
    <property type="component" value="Chromosome"/>
</dbReference>
<gene>
    <name evidence="1" type="ORF">CFter6_1859</name>
</gene>
<accession>A0A127PA82</accession>
<sequence>MTIGFLYLASAKPRATMRWHRFISTPPENLHVFLPGAVIASTIAANIFENAFRDEAGNSGSWLAPLCLLFRDEMRGVWLMQHTTNVMWCHI</sequence>
<organism evidence="1">
    <name type="scientific">Collimonas fungivorans</name>
    <dbReference type="NCBI Taxonomy" id="158899"/>
    <lineage>
        <taxon>Bacteria</taxon>
        <taxon>Pseudomonadati</taxon>
        <taxon>Pseudomonadota</taxon>
        <taxon>Betaproteobacteria</taxon>
        <taxon>Burkholderiales</taxon>
        <taxon>Oxalobacteraceae</taxon>
        <taxon>Collimonas</taxon>
    </lineage>
</organism>
<dbReference type="PATRIC" id="fig|158899.10.peg.1863"/>
<reference evidence="1 2" key="1">
    <citation type="submission" date="2015-11" db="EMBL/GenBank/DDBJ databases">
        <title>Exploring the genomic traits of fungus-feeding bacterial genus Collimonas.</title>
        <authorList>
            <person name="Song C."/>
            <person name="Schmidt R."/>
            <person name="de Jager V."/>
            <person name="Krzyzanowska D."/>
            <person name="Jongedijk E."/>
            <person name="Cankar K."/>
            <person name="Beekwilder J."/>
            <person name="van Veen A."/>
            <person name="de Boer W."/>
            <person name="van Veen J.A."/>
            <person name="Garbeva P."/>
        </authorList>
    </citation>
    <scope>NUCLEOTIDE SEQUENCE [LARGE SCALE GENOMIC DNA]</scope>
    <source>
        <strain evidence="1 2">Ter6</strain>
    </source>
</reference>
<dbReference type="AlphaFoldDB" id="A0A127PA82"/>
<evidence type="ECO:0000313" key="2">
    <source>
        <dbReference type="Proteomes" id="UP000072421"/>
    </source>
</evidence>
<name>A0A127PA82_9BURK</name>
<evidence type="ECO:0000313" key="1">
    <source>
        <dbReference type="EMBL" id="AMO94554.1"/>
    </source>
</evidence>